<name>A0A3B0ZWZ1_9ZZZZ</name>
<keyword evidence="9 11" id="KW-0472">Membrane</keyword>
<dbReference type="NCBIfam" id="NF009729">
    <property type="entry name" value="PRK13254.1-3"/>
    <property type="match status" value="1"/>
</dbReference>
<evidence type="ECO:0000256" key="2">
    <source>
        <dbReference type="ARBA" id="ARBA00022475"/>
    </source>
</evidence>
<dbReference type="GO" id="GO:0046872">
    <property type="term" value="F:metal ion binding"/>
    <property type="evidence" value="ECO:0007669"/>
    <property type="project" value="UniProtKB-KW"/>
</dbReference>
<keyword evidence="3" id="KW-0349">Heme</keyword>
<keyword evidence="2" id="KW-1003">Cell membrane</keyword>
<evidence type="ECO:0000256" key="4">
    <source>
        <dbReference type="ARBA" id="ARBA00022692"/>
    </source>
</evidence>
<dbReference type="InterPro" id="IPR012340">
    <property type="entry name" value="NA-bd_OB-fold"/>
</dbReference>
<evidence type="ECO:0000256" key="5">
    <source>
        <dbReference type="ARBA" id="ARBA00022723"/>
    </source>
</evidence>
<dbReference type="GO" id="GO:0005886">
    <property type="term" value="C:plasma membrane"/>
    <property type="evidence" value="ECO:0007669"/>
    <property type="project" value="UniProtKB-SubCell"/>
</dbReference>
<dbReference type="SUPFAM" id="SSF82093">
    <property type="entry name" value="Heme chaperone CcmE"/>
    <property type="match status" value="1"/>
</dbReference>
<comment type="subcellular location">
    <subcellularLocation>
        <location evidence="1">Cell inner membrane</location>
    </subcellularLocation>
</comment>
<dbReference type="Pfam" id="PF03100">
    <property type="entry name" value="CcmE"/>
    <property type="match status" value="1"/>
</dbReference>
<gene>
    <name evidence="12" type="ORF">MNBD_GAMMA21-2815</name>
</gene>
<evidence type="ECO:0000256" key="7">
    <source>
        <dbReference type="ARBA" id="ARBA00022989"/>
    </source>
</evidence>
<proteinExistence type="inferred from homology"/>
<dbReference type="GO" id="GO:0020037">
    <property type="term" value="F:heme binding"/>
    <property type="evidence" value="ECO:0007669"/>
    <property type="project" value="InterPro"/>
</dbReference>
<reference evidence="12" key="1">
    <citation type="submission" date="2018-06" db="EMBL/GenBank/DDBJ databases">
        <authorList>
            <person name="Zhirakovskaya E."/>
        </authorList>
    </citation>
    <scope>NUCLEOTIDE SEQUENCE</scope>
</reference>
<dbReference type="FunFam" id="2.40.50.140:FF:000104">
    <property type="entry name" value="Cytochrome c-type biogenesis protein CcmE"/>
    <property type="match status" value="1"/>
</dbReference>
<dbReference type="NCBIfam" id="NF009727">
    <property type="entry name" value="PRK13254.1-1"/>
    <property type="match status" value="1"/>
</dbReference>
<dbReference type="GO" id="GO:0017004">
    <property type="term" value="P:cytochrome complex assembly"/>
    <property type="evidence" value="ECO:0007669"/>
    <property type="project" value="UniProtKB-KW"/>
</dbReference>
<keyword evidence="4 11" id="KW-0812">Transmembrane</keyword>
<dbReference type="PANTHER" id="PTHR34128">
    <property type="entry name" value="CYTOCHROME C-TYPE BIOGENESIS PROTEIN CCME HOMOLOG, MITOCHONDRIAL"/>
    <property type="match status" value="1"/>
</dbReference>
<feature type="region of interest" description="Disordered" evidence="10">
    <location>
        <begin position="132"/>
        <end position="157"/>
    </location>
</feature>
<dbReference type="NCBIfam" id="NF009731">
    <property type="entry name" value="PRK13254.1-5"/>
    <property type="match status" value="1"/>
</dbReference>
<keyword evidence="8" id="KW-0408">Iron</keyword>
<accession>A0A3B0ZWZ1</accession>
<dbReference type="EMBL" id="UOFR01000013">
    <property type="protein sequence ID" value="VAW91887.1"/>
    <property type="molecule type" value="Genomic_DNA"/>
</dbReference>
<organism evidence="12">
    <name type="scientific">hydrothermal vent metagenome</name>
    <dbReference type="NCBI Taxonomy" id="652676"/>
    <lineage>
        <taxon>unclassified sequences</taxon>
        <taxon>metagenomes</taxon>
        <taxon>ecological metagenomes</taxon>
    </lineage>
</organism>
<sequence length="157" mass="17277">MHPARARRLKLVIIMLIGVFIAGGFAVLAFKENLMLYFTPSEVAAGKAPTGQRFNVGGMVVDGSVIKSTQSVNVQFDVTDYEKTITIKFAEILPDLFREGQAIIAKGKLNSEGIFIADEVLAKHDETYMPQEVADSLKHKKKPGYGKEGYAKEKETP</sequence>
<dbReference type="AlphaFoldDB" id="A0A3B0ZWZ1"/>
<evidence type="ECO:0000256" key="8">
    <source>
        <dbReference type="ARBA" id="ARBA00023004"/>
    </source>
</evidence>
<evidence type="ECO:0000256" key="9">
    <source>
        <dbReference type="ARBA" id="ARBA00023136"/>
    </source>
</evidence>
<protein>
    <submittedName>
        <fullName evidence="12">Cytochrome c-type biogenesis protein CcmE, heme chaperone</fullName>
    </submittedName>
</protein>
<dbReference type="PANTHER" id="PTHR34128:SF2">
    <property type="entry name" value="CYTOCHROME C-TYPE BIOGENESIS PROTEIN CCME HOMOLOG, MITOCHONDRIAL"/>
    <property type="match status" value="1"/>
</dbReference>
<dbReference type="InterPro" id="IPR004329">
    <property type="entry name" value="CcmE"/>
</dbReference>
<dbReference type="Gene3D" id="2.40.50.140">
    <property type="entry name" value="Nucleic acid-binding proteins"/>
    <property type="match status" value="1"/>
</dbReference>
<evidence type="ECO:0000256" key="6">
    <source>
        <dbReference type="ARBA" id="ARBA00022748"/>
    </source>
</evidence>
<evidence type="ECO:0000256" key="3">
    <source>
        <dbReference type="ARBA" id="ARBA00022617"/>
    </source>
</evidence>
<keyword evidence="6" id="KW-0201">Cytochrome c-type biogenesis</keyword>
<dbReference type="GO" id="GO:0017003">
    <property type="term" value="P:protein-heme linkage"/>
    <property type="evidence" value="ECO:0007669"/>
    <property type="project" value="InterPro"/>
</dbReference>
<dbReference type="HAMAP" id="MF_01959">
    <property type="entry name" value="CcmE"/>
    <property type="match status" value="1"/>
</dbReference>
<dbReference type="InterPro" id="IPR036127">
    <property type="entry name" value="CcmE-like_sf"/>
</dbReference>
<evidence type="ECO:0000313" key="12">
    <source>
        <dbReference type="EMBL" id="VAW91887.1"/>
    </source>
</evidence>
<evidence type="ECO:0000256" key="1">
    <source>
        <dbReference type="ARBA" id="ARBA00004533"/>
    </source>
</evidence>
<evidence type="ECO:0000256" key="10">
    <source>
        <dbReference type="SAM" id="MobiDB-lite"/>
    </source>
</evidence>
<feature type="transmembrane region" description="Helical" evidence="11">
    <location>
        <begin position="12"/>
        <end position="30"/>
    </location>
</feature>
<keyword evidence="5" id="KW-0479">Metal-binding</keyword>
<keyword evidence="7 11" id="KW-1133">Transmembrane helix</keyword>
<evidence type="ECO:0000256" key="11">
    <source>
        <dbReference type="SAM" id="Phobius"/>
    </source>
</evidence>